<name>K6VAB9_PLACD</name>
<protein>
    <submittedName>
        <fullName evidence="2">Uncharacterized protein</fullName>
    </submittedName>
</protein>
<evidence type="ECO:0000313" key="3">
    <source>
        <dbReference type="Proteomes" id="UP000006319"/>
    </source>
</evidence>
<dbReference type="Proteomes" id="UP000006319">
    <property type="component" value="Chromosome 8"/>
</dbReference>
<sequence length="62" mass="6929">ECIKRNIQGTVNSLSPPSQKKKSFAIAKAPTSCFLPGDARKMFFNFPSVFSLSVMYIYVSFC</sequence>
<dbReference type="KEGG" id="pcy:PCYB_082680"/>
<dbReference type="VEuPathDB" id="PlasmoDB:PCYB_082680"/>
<evidence type="ECO:0000256" key="1">
    <source>
        <dbReference type="SAM" id="Phobius"/>
    </source>
</evidence>
<proteinExistence type="predicted"/>
<keyword evidence="1" id="KW-0812">Transmembrane</keyword>
<keyword evidence="3" id="KW-1185">Reference proteome</keyword>
<keyword evidence="1" id="KW-1133">Transmembrane helix</keyword>
<accession>K6VAB9</accession>
<organism evidence="2 3">
    <name type="scientific">Plasmodium cynomolgi (strain B)</name>
    <dbReference type="NCBI Taxonomy" id="1120755"/>
    <lineage>
        <taxon>Eukaryota</taxon>
        <taxon>Sar</taxon>
        <taxon>Alveolata</taxon>
        <taxon>Apicomplexa</taxon>
        <taxon>Aconoidasida</taxon>
        <taxon>Haemosporida</taxon>
        <taxon>Plasmodiidae</taxon>
        <taxon>Plasmodium</taxon>
        <taxon>Plasmodium (Plasmodium)</taxon>
    </lineage>
</organism>
<feature type="non-terminal residue" evidence="2">
    <location>
        <position position="1"/>
    </location>
</feature>
<dbReference type="AlphaFoldDB" id="K6VAB9"/>
<keyword evidence="1" id="KW-0472">Membrane</keyword>
<gene>
    <name evidence="2" type="ORF">PCYB_082680</name>
</gene>
<evidence type="ECO:0000313" key="2">
    <source>
        <dbReference type="EMBL" id="GAB66107.1"/>
    </source>
</evidence>
<dbReference type="RefSeq" id="XP_004222054.1">
    <property type="nucleotide sequence ID" value="XM_004222006.1"/>
</dbReference>
<feature type="transmembrane region" description="Helical" evidence="1">
    <location>
        <begin position="42"/>
        <end position="61"/>
    </location>
</feature>
<reference evidence="2 3" key="1">
    <citation type="journal article" date="2012" name="Nat. Genet.">
        <title>Plasmodium cynomolgi genome sequences provide insight into Plasmodium vivax and the monkey malaria clade.</title>
        <authorList>
            <person name="Tachibana S."/>
            <person name="Sullivan S.A."/>
            <person name="Kawai S."/>
            <person name="Nakamura S."/>
            <person name="Kim H.R."/>
            <person name="Goto N."/>
            <person name="Arisue N."/>
            <person name="Palacpac N.M.Q."/>
            <person name="Honma H."/>
            <person name="Yagi M."/>
            <person name="Tougan T."/>
            <person name="Katakai Y."/>
            <person name="Kaneko O."/>
            <person name="Mita T."/>
            <person name="Kita K."/>
            <person name="Yasutomi Y."/>
            <person name="Sutton P.L."/>
            <person name="Shakhbatyan R."/>
            <person name="Horii T."/>
            <person name="Yasunaga T."/>
            <person name="Barnwell J.W."/>
            <person name="Escalante A.A."/>
            <person name="Carlton J.M."/>
            <person name="Tanabe K."/>
        </authorList>
    </citation>
    <scope>NUCLEOTIDE SEQUENCE [LARGE SCALE GENOMIC DNA]</scope>
    <source>
        <strain evidence="2 3">B</strain>
    </source>
</reference>
<dbReference type="GeneID" id="14692457"/>
<dbReference type="EMBL" id="DF157100">
    <property type="protein sequence ID" value="GAB66107.1"/>
    <property type="molecule type" value="Genomic_DNA"/>
</dbReference>